<proteinExistence type="predicted"/>
<dbReference type="OrthoDB" id="869432at2"/>
<evidence type="ECO:0000256" key="1">
    <source>
        <dbReference type="SAM" id="Phobius"/>
    </source>
</evidence>
<reference evidence="2 3" key="1">
    <citation type="submission" date="2019-03" db="EMBL/GenBank/DDBJ databases">
        <title>Algoriphagus sp. nov, a new strain isolated from root system soil of mangrove plant Kandelia.</title>
        <authorList>
            <person name="Yin Q."/>
            <person name="Wang K."/>
            <person name="Song Z."/>
        </authorList>
    </citation>
    <scope>NUCLEOTIDE SEQUENCE [LARGE SCALE GENOMIC DNA]</scope>
    <source>
        <strain evidence="2 3">XY-J91</strain>
    </source>
</reference>
<keyword evidence="3" id="KW-1185">Reference proteome</keyword>
<evidence type="ECO:0008006" key="4">
    <source>
        <dbReference type="Google" id="ProtNLM"/>
    </source>
</evidence>
<sequence>MIQFISKTFLFIIISFILLFLIFAFGDKGLKKERLGSVSKGIKTDILILGTSRAYRHFDTQVLEKSTGKEFFNLGLDASGFQTQKELLKYFIKYNGYPKEIIWEYNFGFLNKERNIYDFELLLPIADEYNIFHLLNKFKIISKWLYPIKTFRYIGHTEVILRGVKNQIRPKEFLDYKIQNLKWNKESFESIYLNGNFRYEKEISQGSLSSYLEIIDDLKKNNVKITMVFTPMYSGVFLVNDEKYDLLNYYDSLFSNNYVRDLNFLFSTISDDTLNFYNALHMNRNGVDKFSKEFLNAF</sequence>
<dbReference type="RefSeq" id="WP_135069510.1">
    <property type="nucleotide sequence ID" value="NZ_SPSB01000001.1"/>
</dbReference>
<evidence type="ECO:0000313" key="3">
    <source>
        <dbReference type="Proteomes" id="UP000297647"/>
    </source>
</evidence>
<keyword evidence="1" id="KW-1133">Transmembrane helix</keyword>
<organism evidence="2 3">
    <name type="scientific">Algoriphagus kandeliae</name>
    <dbReference type="NCBI Taxonomy" id="2562278"/>
    <lineage>
        <taxon>Bacteria</taxon>
        <taxon>Pseudomonadati</taxon>
        <taxon>Bacteroidota</taxon>
        <taxon>Cytophagia</taxon>
        <taxon>Cytophagales</taxon>
        <taxon>Cyclobacteriaceae</taxon>
        <taxon>Algoriphagus</taxon>
    </lineage>
</organism>
<accession>A0A4Y9R190</accession>
<keyword evidence="1" id="KW-0812">Transmembrane</keyword>
<protein>
    <recommendedName>
        <fullName evidence="4">DUF1574 domain-containing protein</fullName>
    </recommendedName>
</protein>
<comment type="caution">
    <text evidence="2">The sequence shown here is derived from an EMBL/GenBank/DDBJ whole genome shotgun (WGS) entry which is preliminary data.</text>
</comment>
<evidence type="ECO:0000313" key="2">
    <source>
        <dbReference type="EMBL" id="TFV97253.1"/>
    </source>
</evidence>
<name>A0A4Y9R190_9BACT</name>
<feature type="transmembrane region" description="Helical" evidence="1">
    <location>
        <begin position="6"/>
        <end position="25"/>
    </location>
</feature>
<keyword evidence="1" id="KW-0472">Membrane</keyword>
<dbReference type="EMBL" id="SPSB01000001">
    <property type="protein sequence ID" value="TFV97253.1"/>
    <property type="molecule type" value="Genomic_DNA"/>
</dbReference>
<dbReference type="AlphaFoldDB" id="A0A4Y9R190"/>
<dbReference type="Proteomes" id="UP000297647">
    <property type="component" value="Unassembled WGS sequence"/>
</dbReference>
<gene>
    <name evidence="2" type="ORF">E4S40_00940</name>
</gene>